<accession>A0A0D6P546</accession>
<evidence type="ECO:0008006" key="4">
    <source>
        <dbReference type="Google" id="ProtNLM"/>
    </source>
</evidence>
<dbReference type="Proteomes" id="UP000032680">
    <property type="component" value="Unassembled WGS sequence"/>
</dbReference>
<keyword evidence="1" id="KW-0732">Signal</keyword>
<dbReference type="RefSeq" id="WP_084623297.1">
    <property type="nucleotide sequence ID" value="NZ_BANB01000182.1"/>
</dbReference>
<sequence length="133" mass="13788">MTTWAAAAFLMAAVPALAATPSPTPPADGAPAAPGPAWLDRGTAEIAALDKVDDRRADLTIRVGQSATFGPLNIAVQACVVRPPDQPADAAAYLNVTDPHPGAPAFHGWMLSSDPPVSMMEHPIYDVRVVACH</sequence>
<reference evidence="2 3" key="1">
    <citation type="submission" date="2012-11" db="EMBL/GenBank/DDBJ databases">
        <title>Whole genome sequence of Acidisphaera rubrifaciens HS-AP3.</title>
        <authorList>
            <person name="Azuma Y."/>
            <person name="Higashiura N."/>
            <person name="Hirakawa H."/>
            <person name="Matsushita K."/>
        </authorList>
    </citation>
    <scope>NUCLEOTIDE SEQUENCE [LARGE SCALE GENOMIC DNA]</scope>
    <source>
        <strain evidence="2 3">HS-AP3</strain>
    </source>
</reference>
<gene>
    <name evidence="2" type="ORF">Asru_0182_05</name>
</gene>
<dbReference type="OrthoDB" id="9810376at2"/>
<organism evidence="2 3">
    <name type="scientific">Acidisphaera rubrifaciens HS-AP3</name>
    <dbReference type="NCBI Taxonomy" id="1231350"/>
    <lineage>
        <taxon>Bacteria</taxon>
        <taxon>Pseudomonadati</taxon>
        <taxon>Pseudomonadota</taxon>
        <taxon>Alphaproteobacteria</taxon>
        <taxon>Acetobacterales</taxon>
        <taxon>Acetobacteraceae</taxon>
        <taxon>Acidisphaera</taxon>
    </lineage>
</organism>
<dbReference type="InterPro" id="IPR019225">
    <property type="entry name" value="DUF2155"/>
</dbReference>
<name>A0A0D6P546_9PROT</name>
<evidence type="ECO:0000256" key="1">
    <source>
        <dbReference type="SAM" id="SignalP"/>
    </source>
</evidence>
<keyword evidence="3" id="KW-1185">Reference proteome</keyword>
<dbReference type="Pfam" id="PF09923">
    <property type="entry name" value="DUF2155"/>
    <property type="match status" value="1"/>
</dbReference>
<dbReference type="EMBL" id="BANB01000182">
    <property type="protein sequence ID" value="GAN76885.1"/>
    <property type="molecule type" value="Genomic_DNA"/>
</dbReference>
<protein>
    <recommendedName>
        <fullName evidence="4">DUF2155 domain-containing protein</fullName>
    </recommendedName>
</protein>
<evidence type="ECO:0000313" key="3">
    <source>
        <dbReference type="Proteomes" id="UP000032680"/>
    </source>
</evidence>
<proteinExistence type="predicted"/>
<evidence type="ECO:0000313" key="2">
    <source>
        <dbReference type="EMBL" id="GAN76885.1"/>
    </source>
</evidence>
<dbReference type="AlphaFoldDB" id="A0A0D6P546"/>
<feature type="signal peptide" evidence="1">
    <location>
        <begin position="1"/>
        <end position="18"/>
    </location>
</feature>
<comment type="caution">
    <text evidence="2">The sequence shown here is derived from an EMBL/GenBank/DDBJ whole genome shotgun (WGS) entry which is preliminary data.</text>
</comment>
<feature type="chain" id="PRO_5002309533" description="DUF2155 domain-containing protein" evidence="1">
    <location>
        <begin position="19"/>
        <end position="133"/>
    </location>
</feature>